<evidence type="ECO:0000313" key="3">
    <source>
        <dbReference type="EMBL" id="OAN63211.1"/>
    </source>
</evidence>
<evidence type="ECO:0000313" key="4">
    <source>
        <dbReference type="Proteomes" id="UP000078543"/>
    </source>
</evidence>
<name>A0A178N0X4_9PROT</name>
<dbReference type="Pfam" id="PF11162">
    <property type="entry name" value="DUF2946"/>
    <property type="match status" value="1"/>
</dbReference>
<organism evidence="3 4">
    <name type="scientific">Magnetospirillum moscoviense</name>
    <dbReference type="NCBI Taxonomy" id="1437059"/>
    <lineage>
        <taxon>Bacteria</taxon>
        <taxon>Pseudomonadati</taxon>
        <taxon>Pseudomonadota</taxon>
        <taxon>Alphaproteobacteria</taxon>
        <taxon>Rhodospirillales</taxon>
        <taxon>Rhodospirillaceae</taxon>
        <taxon>Magnetospirillum</taxon>
    </lineage>
</organism>
<protein>
    <recommendedName>
        <fullName evidence="5">DUF2946 domain-containing protein</fullName>
    </recommendedName>
</protein>
<accession>A0A178N0X4</accession>
<dbReference type="EMBL" id="LWQU01000043">
    <property type="protein sequence ID" value="OAN63211.1"/>
    <property type="molecule type" value="Genomic_DNA"/>
</dbReference>
<gene>
    <name evidence="3" type="ORF">A6A05_06580</name>
</gene>
<dbReference type="STRING" id="1437059.A6A05_06580"/>
<dbReference type="Proteomes" id="UP000078543">
    <property type="component" value="Unassembled WGS sequence"/>
</dbReference>
<evidence type="ECO:0008006" key="5">
    <source>
        <dbReference type="Google" id="ProtNLM"/>
    </source>
</evidence>
<sequence length="127" mass="13124">MITLETLRRRNWRGLVLFAWLALAVVNLAGAFSAQAGTLPSDAEIRASICHAGGAADDAGSPEATSLRHCPLCLVIGSGSFAPPLGQAVLLRRPVEASTVALALADPERPSQSASRVFAPRAPPSVA</sequence>
<dbReference type="InterPro" id="IPR021333">
    <property type="entry name" value="DUF2946"/>
</dbReference>
<evidence type="ECO:0000256" key="1">
    <source>
        <dbReference type="SAM" id="MobiDB-lite"/>
    </source>
</evidence>
<dbReference type="AlphaFoldDB" id="A0A178N0X4"/>
<comment type="caution">
    <text evidence="3">The sequence shown here is derived from an EMBL/GenBank/DDBJ whole genome shotgun (WGS) entry which is preliminary data.</text>
</comment>
<feature type="signal peptide" evidence="2">
    <location>
        <begin position="1"/>
        <end position="36"/>
    </location>
</feature>
<keyword evidence="4" id="KW-1185">Reference proteome</keyword>
<proteinExistence type="predicted"/>
<feature type="chain" id="PRO_5008092420" description="DUF2946 domain-containing protein" evidence="2">
    <location>
        <begin position="37"/>
        <end position="127"/>
    </location>
</feature>
<feature type="region of interest" description="Disordered" evidence="1">
    <location>
        <begin position="107"/>
        <end position="127"/>
    </location>
</feature>
<evidence type="ECO:0000256" key="2">
    <source>
        <dbReference type="SAM" id="SignalP"/>
    </source>
</evidence>
<keyword evidence="2" id="KW-0732">Signal</keyword>
<reference evidence="3 4" key="1">
    <citation type="submission" date="2016-04" db="EMBL/GenBank/DDBJ databases">
        <title>Draft genome sequence of freshwater magnetotactic bacteria Magnetospirillum marisnigri SP-1 and Magnetospirillum moscoviense BB-1.</title>
        <authorList>
            <person name="Koziaeva V."/>
            <person name="Dziuba M.V."/>
            <person name="Ivanov T.M."/>
            <person name="Kuznetsov B."/>
            <person name="Grouzdev D.S."/>
        </authorList>
    </citation>
    <scope>NUCLEOTIDE SEQUENCE [LARGE SCALE GENOMIC DNA]</scope>
    <source>
        <strain evidence="3 4">BB-1</strain>
    </source>
</reference>